<comment type="caution">
    <text evidence="2">The sequence shown here is derived from an EMBL/GenBank/DDBJ whole genome shotgun (WGS) entry which is preliminary data.</text>
</comment>
<keyword evidence="3" id="KW-1185">Reference proteome</keyword>
<dbReference type="Pfam" id="PF06486">
    <property type="entry name" value="DUF1093"/>
    <property type="match status" value="1"/>
</dbReference>
<evidence type="ECO:0000256" key="1">
    <source>
        <dbReference type="SAM" id="Phobius"/>
    </source>
</evidence>
<feature type="transmembrane region" description="Helical" evidence="1">
    <location>
        <begin position="12"/>
        <end position="29"/>
    </location>
</feature>
<dbReference type="EMBL" id="AWSJ01000160">
    <property type="protein sequence ID" value="ERI09355.1"/>
    <property type="molecule type" value="Genomic_DNA"/>
</dbReference>
<dbReference type="PANTHER" id="PTHR36433:SF2">
    <property type="entry name" value="YXEA FAMILY PROTEIN"/>
    <property type="match status" value="1"/>
</dbReference>
<dbReference type="STRING" id="649747.HMPREF0083_02634"/>
<dbReference type="SUPFAM" id="SSF159121">
    <property type="entry name" value="BC4932-like"/>
    <property type="match status" value="1"/>
</dbReference>
<evidence type="ECO:0008006" key="4">
    <source>
        <dbReference type="Google" id="ProtNLM"/>
    </source>
</evidence>
<dbReference type="InterPro" id="IPR036166">
    <property type="entry name" value="YxeA-like_sf"/>
</dbReference>
<dbReference type="NCBIfam" id="TIGR01655">
    <property type="entry name" value="yxeA_fam"/>
    <property type="match status" value="1"/>
</dbReference>
<dbReference type="PATRIC" id="fig|649747.3.peg.2381"/>
<keyword evidence="1" id="KW-1133">Transmembrane helix</keyword>
<dbReference type="HOGENOM" id="CLU_126418_4_1_9"/>
<evidence type="ECO:0000313" key="2">
    <source>
        <dbReference type="EMBL" id="ERI09355.1"/>
    </source>
</evidence>
<evidence type="ECO:0000313" key="3">
    <source>
        <dbReference type="Proteomes" id="UP000016511"/>
    </source>
</evidence>
<dbReference type="Proteomes" id="UP000016511">
    <property type="component" value="Unassembled WGS sequence"/>
</dbReference>
<sequence>MGKRGGTIMKKFGAVVAFIIVIFAAFFVFSNSDVVDRFNPFITKEYVYVQVNQPAKPEDHRFKYNLSGYNAEGKKKNVTFTSSTDLEQGIYLKVLAKGAYTQEWERVKKEDLPKGIEW</sequence>
<name>U1X314_ANEAE</name>
<protein>
    <recommendedName>
        <fullName evidence="4">YxeA family protein</fullName>
    </recommendedName>
</protein>
<dbReference type="Gene3D" id="2.40.50.480">
    <property type="match status" value="1"/>
</dbReference>
<dbReference type="InterPro" id="IPR006542">
    <property type="entry name" value="DUF1093"/>
</dbReference>
<keyword evidence="1" id="KW-0472">Membrane</keyword>
<dbReference type="PANTHER" id="PTHR36433">
    <property type="entry name" value="HYPOTHETICAL CYTOSOLIC PROTEIN"/>
    <property type="match status" value="1"/>
</dbReference>
<reference evidence="2 3" key="1">
    <citation type="submission" date="2013-08" db="EMBL/GenBank/DDBJ databases">
        <authorList>
            <person name="Weinstock G."/>
            <person name="Sodergren E."/>
            <person name="Wylie T."/>
            <person name="Fulton L."/>
            <person name="Fulton R."/>
            <person name="Fronick C."/>
            <person name="O'Laughlin M."/>
            <person name="Godfrey J."/>
            <person name="Miner T."/>
            <person name="Herter B."/>
            <person name="Appelbaum E."/>
            <person name="Cordes M."/>
            <person name="Lek S."/>
            <person name="Wollam A."/>
            <person name="Pepin K.H."/>
            <person name="Palsikar V.B."/>
            <person name="Mitreva M."/>
            <person name="Wilson R.K."/>
        </authorList>
    </citation>
    <scope>NUCLEOTIDE SEQUENCE [LARGE SCALE GENOMIC DNA]</scope>
    <source>
        <strain evidence="2 3">ATCC 12856</strain>
    </source>
</reference>
<gene>
    <name evidence="2" type="ORF">HMPREF0083_02634</name>
</gene>
<dbReference type="AlphaFoldDB" id="U1X314"/>
<proteinExistence type="predicted"/>
<accession>U1X314</accession>
<organism evidence="2 3">
    <name type="scientific">Aneurinibacillus aneurinilyticus ATCC 12856</name>
    <dbReference type="NCBI Taxonomy" id="649747"/>
    <lineage>
        <taxon>Bacteria</taxon>
        <taxon>Bacillati</taxon>
        <taxon>Bacillota</taxon>
        <taxon>Bacilli</taxon>
        <taxon>Bacillales</taxon>
        <taxon>Paenibacillaceae</taxon>
        <taxon>Aneurinibacillus group</taxon>
        <taxon>Aneurinibacillus</taxon>
    </lineage>
</organism>
<dbReference type="eggNOG" id="COG5294">
    <property type="taxonomic scope" value="Bacteria"/>
</dbReference>
<keyword evidence="1" id="KW-0812">Transmembrane</keyword>